<dbReference type="InterPro" id="IPR029058">
    <property type="entry name" value="AB_hydrolase_fold"/>
</dbReference>
<dbReference type="Gene3D" id="3.40.50.1820">
    <property type="entry name" value="alpha/beta hydrolase"/>
    <property type="match status" value="1"/>
</dbReference>
<dbReference type="Proteomes" id="UP001221411">
    <property type="component" value="Unassembled WGS sequence"/>
</dbReference>
<evidence type="ECO:0000256" key="1">
    <source>
        <dbReference type="ARBA" id="ARBA00010088"/>
    </source>
</evidence>
<reference evidence="6 7" key="1">
    <citation type="submission" date="2022-11" db="EMBL/GenBank/DDBJ databases">
        <title>Minimal conservation of predation-associated metabolite biosynthetic gene clusters underscores biosynthetic potential of Myxococcota including descriptions for ten novel species: Archangium lansinium sp. nov., Myxococcus landrumus sp. nov., Nannocystis bai.</title>
        <authorList>
            <person name="Ahearne A."/>
            <person name="Stevens C."/>
            <person name="Dowd S."/>
        </authorList>
    </citation>
    <scope>NUCLEOTIDE SEQUENCE [LARGE SCALE GENOMIC DNA]</scope>
    <source>
        <strain evidence="6 7">RJM3</strain>
    </source>
</reference>
<dbReference type="Pfam" id="PF00561">
    <property type="entry name" value="Abhydrolase_1"/>
    <property type="match status" value="1"/>
</dbReference>
<proteinExistence type="inferred from homology"/>
<keyword evidence="3 6" id="KW-0378">Hydrolase</keyword>
<dbReference type="InterPro" id="IPR000073">
    <property type="entry name" value="AB_hydrolase_1"/>
</dbReference>
<feature type="signal peptide" evidence="4">
    <location>
        <begin position="1"/>
        <end position="26"/>
    </location>
</feature>
<evidence type="ECO:0000256" key="3">
    <source>
        <dbReference type="ARBA" id="ARBA00022801"/>
    </source>
</evidence>
<comment type="similarity">
    <text evidence="1">Belongs to the peptidase S33 family.</text>
</comment>
<evidence type="ECO:0000256" key="2">
    <source>
        <dbReference type="ARBA" id="ARBA00022729"/>
    </source>
</evidence>
<organism evidence="6 7">
    <name type="scientific">Polyangium mundeleinium</name>
    <dbReference type="NCBI Taxonomy" id="2995306"/>
    <lineage>
        <taxon>Bacteria</taxon>
        <taxon>Pseudomonadati</taxon>
        <taxon>Myxococcota</taxon>
        <taxon>Polyangia</taxon>
        <taxon>Polyangiales</taxon>
        <taxon>Polyangiaceae</taxon>
        <taxon>Polyangium</taxon>
    </lineage>
</organism>
<dbReference type="EMBL" id="JAQNDO010000001">
    <property type="protein sequence ID" value="MDC0742013.1"/>
    <property type="molecule type" value="Genomic_DNA"/>
</dbReference>
<dbReference type="InterPro" id="IPR051601">
    <property type="entry name" value="Serine_prot/Carboxylest_S33"/>
</dbReference>
<evidence type="ECO:0000313" key="7">
    <source>
        <dbReference type="Proteomes" id="UP001221411"/>
    </source>
</evidence>
<dbReference type="PANTHER" id="PTHR43248">
    <property type="entry name" value="2-SUCCINYL-6-HYDROXY-2,4-CYCLOHEXADIENE-1-CARBOXYLATE SYNTHASE"/>
    <property type="match status" value="1"/>
</dbReference>
<protein>
    <submittedName>
        <fullName evidence="6">Alpha/beta hydrolase</fullName>
    </submittedName>
</protein>
<sequence>MNLVMVMTARRLSGAFSFLVSPLVLGCGADPAPAPAPDVPAISWEDCGGGFECATFSVPVNHDAPDGRTFSLPLVRRPAAIPSARIGSLLVNPGGPGGSGVGWARGAQIVLPQPLKDRFDLVSFDPRGQAGSTPTIDCVDDLGPLIGLDPTPDDDAERVALLAGAETFSAACKARSGDLLSFVGTNDIARDMDLLREALGDEKLTYIGFSYGTFLGTVYAEAFPERVRALVLDGAIDPTVSGDAFIKGQALGFEAELEAFLADCASKTTCPFHSGGDPWAAYDAVKAAVEASPLPAPPGGTRALGPGELLYGVAQPLYNKSQWQFLAEALALAAAGDGSGLLEFSDAYVARSADGTYGPSFEVYYGVTSIDLAFPTDPQVYQTLTTELQAKAPRIGMYLPATALPSARWAFPPWRSNAPIAADGAPPILVVGSTGDPATPYPWAVSLAAQLSSGVLLTREGPGHISFLRGNTCIDQATTDYLVDLKTPIKGTTCK</sequence>
<dbReference type="RefSeq" id="WP_271917345.1">
    <property type="nucleotide sequence ID" value="NZ_JAQNDO010000001.1"/>
</dbReference>
<dbReference type="GO" id="GO:0016787">
    <property type="term" value="F:hydrolase activity"/>
    <property type="evidence" value="ECO:0007669"/>
    <property type="project" value="UniProtKB-KW"/>
</dbReference>
<dbReference type="PANTHER" id="PTHR43248:SF29">
    <property type="entry name" value="TRIPEPTIDYL AMINOPEPTIDASE"/>
    <property type="match status" value="1"/>
</dbReference>
<keyword evidence="7" id="KW-1185">Reference proteome</keyword>
<evidence type="ECO:0000256" key="4">
    <source>
        <dbReference type="SAM" id="SignalP"/>
    </source>
</evidence>
<keyword evidence="2 4" id="KW-0732">Signal</keyword>
<gene>
    <name evidence="6" type="ORF">POL67_11695</name>
</gene>
<dbReference type="SUPFAM" id="SSF53474">
    <property type="entry name" value="alpha/beta-Hydrolases"/>
    <property type="match status" value="1"/>
</dbReference>
<accession>A0ABT5EJJ8</accession>
<name>A0ABT5EJJ8_9BACT</name>
<evidence type="ECO:0000313" key="6">
    <source>
        <dbReference type="EMBL" id="MDC0742013.1"/>
    </source>
</evidence>
<feature type="chain" id="PRO_5046232994" evidence="4">
    <location>
        <begin position="27"/>
        <end position="495"/>
    </location>
</feature>
<evidence type="ECO:0000259" key="5">
    <source>
        <dbReference type="Pfam" id="PF00561"/>
    </source>
</evidence>
<feature type="domain" description="AB hydrolase-1" evidence="5">
    <location>
        <begin position="89"/>
        <end position="468"/>
    </location>
</feature>
<comment type="caution">
    <text evidence="6">The sequence shown here is derived from an EMBL/GenBank/DDBJ whole genome shotgun (WGS) entry which is preliminary data.</text>
</comment>